<dbReference type="NCBIfam" id="TIGR01125">
    <property type="entry name" value="30S ribosomal protein S12 methylthiotransferase RimO"/>
    <property type="match status" value="1"/>
</dbReference>
<evidence type="ECO:0000256" key="2">
    <source>
        <dbReference type="ARBA" id="ARBA00022490"/>
    </source>
</evidence>
<dbReference type="InterPro" id="IPR020612">
    <property type="entry name" value="Methylthiotransferase_CS"/>
</dbReference>
<keyword evidence="6 8" id="KW-0408">Iron</keyword>
<dbReference type="STRING" id="683228.GA0070617_1881"/>
<dbReference type="SMART" id="SM00729">
    <property type="entry name" value="Elp3"/>
    <property type="match status" value="1"/>
</dbReference>
<dbReference type="AlphaFoldDB" id="A0A1C6UCS9"/>
<dbReference type="PANTHER" id="PTHR43837:SF1">
    <property type="entry name" value="RIBOSOMAL PROTEIN US12 METHYLTHIOTRANSFERASE RIMO"/>
    <property type="match status" value="1"/>
</dbReference>
<evidence type="ECO:0000256" key="1">
    <source>
        <dbReference type="ARBA" id="ARBA00022485"/>
    </source>
</evidence>
<dbReference type="SFLD" id="SFLDG01061">
    <property type="entry name" value="methylthiotransferase"/>
    <property type="match status" value="1"/>
</dbReference>
<keyword evidence="13" id="KW-1185">Reference proteome</keyword>
<keyword evidence="12" id="KW-0687">Ribonucleoprotein</keyword>
<dbReference type="EMBL" id="FMIA01000002">
    <property type="protein sequence ID" value="SCL51768.1"/>
    <property type="molecule type" value="Genomic_DNA"/>
</dbReference>
<feature type="binding site" evidence="8">
    <location>
        <position position="78"/>
    </location>
    <ligand>
        <name>[4Fe-4S] cluster</name>
        <dbReference type="ChEBI" id="CHEBI:49883"/>
        <label>1</label>
    </ligand>
</feature>
<dbReference type="Pfam" id="PF18693">
    <property type="entry name" value="TRAM_2"/>
    <property type="match status" value="1"/>
</dbReference>
<feature type="binding site" evidence="8">
    <location>
        <position position="260"/>
    </location>
    <ligand>
        <name>[4Fe-4S] cluster</name>
        <dbReference type="ChEBI" id="CHEBI:49883"/>
        <label>2</label>
        <note>4Fe-4S-S-AdoMet</note>
    </ligand>
</feature>
<keyword evidence="3 8" id="KW-0808">Transferase</keyword>
<dbReference type="InterPro" id="IPR058240">
    <property type="entry name" value="rSAM_sf"/>
</dbReference>
<organism evidence="12 13">
    <name type="scientific">Micromonospora yangpuensis</name>
    <dbReference type="NCBI Taxonomy" id="683228"/>
    <lineage>
        <taxon>Bacteria</taxon>
        <taxon>Bacillati</taxon>
        <taxon>Actinomycetota</taxon>
        <taxon>Actinomycetes</taxon>
        <taxon>Micromonosporales</taxon>
        <taxon>Micromonosporaceae</taxon>
        <taxon>Micromonospora</taxon>
    </lineage>
</organism>
<dbReference type="SUPFAM" id="SSF102114">
    <property type="entry name" value="Radical SAM enzymes"/>
    <property type="match status" value="1"/>
</dbReference>
<accession>A0A1C6UCS9</accession>
<dbReference type="PANTHER" id="PTHR43837">
    <property type="entry name" value="RIBOSOMAL PROTEIN S12 METHYLTHIOTRANSFERASE RIMO"/>
    <property type="match status" value="1"/>
</dbReference>
<dbReference type="Proteomes" id="UP000198937">
    <property type="component" value="Unassembled WGS sequence"/>
</dbReference>
<feature type="domain" description="MTTase N-terminal" evidence="10">
    <location>
        <begin position="69"/>
        <end position="180"/>
    </location>
</feature>
<dbReference type="GO" id="GO:0046872">
    <property type="term" value="F:metal ion binding"/>
    <property type="evidence" value="ECO:0007669"/>
    <property type="project" value="UniProtKB-KW"/>
</dbReference>
<dbReference type="InterPro" id="IPR005839">
    <property type="entry name" value="Methylthiotransferase"/>
</dbReference>
<keyword evidence="1 8" id="KW-0004">4Fe-4S</keyword>
<dbReference type="FunFam" id="3.80.30.20:FF:000001">
    <property type="entry name" value="tRNA-2-methylthio-N(6)-dimethylallyladenosine synthase 2"/>
    <property type="match status" value="1"/>
</dbReference>
<dbReference type="InterPro" id="IPR005840">
    <property type="entry name" value="Ribosomal_uS12_MeSTrfase_RimO"/>
</dbReference>
<dbReference type="GO" id="GO:0005829">
    <property type="term" value="C:cytosol"/>
    <property type="evidence" value="ECO:0007669"/>
    <property type="project" value="TreeGrafter"/>
</dbReference>
<keyword evidence="7 8" id="KW-0411">Iron-sulfur</keyword>
<dbReference type="SFLD" id="SFLDF00274">
    <property type="entry name" value="ribosomal_protein_S12_methylth"/>
    <property type="match status" value="1"/>
</dbReference>
<comment type="function">
    <text evidence="8">Catalyzes the methylthiolation of an aspartic acid residue of ribosomal protein uS12.</text>
</comment>
<evidence type="ECO:0000259" key="11">
    <source>
        <dbReference type="PROSITE" id="PS51918"/>
    </source>
</evidence>
<protein>
    <recommendedName>
        <fullName evidence="8">Ribosomal protein uS12 methylthiotransferase RimO</fullName>
        <shortName evidence="8">uS12 MTTase</shortName>
        <shortName evidence="8">uS12 methylthiotransferase</shortName>
        <ecNumber evidence="8">2.8.4.4</ecNumber>
    </recommendedName>
    <alternativeName>
        <fullName evidence="8">Ribosomal protein uS12 (aspartate-C(3))-methylthiotransferase</fullName>
    </alternativeName>
    <alternativeName>
        <fullName evidence="8">Ribosome maturation factor RimO</fullName>
    </alternativeName>
</protein>
<feature type="binding site" evidence="8">
    <location>
        <position position="257"/>
    </location>
    <ligand>
        <name>[4Fe-4S] cluster</name>
        <dbReference type="ChEBI" id="CHEBI:49883"/>
        <label>2</label>
        <note>4Fe-4S-S-AdoMet</note>
    </ligand>
</feature>
<dbReference type="EC" id="2.8.4.4" evidence="8"/>
<comment type="similarity">
    <text evidence="8">Belongs to the methylthiotransferase family. RimO subfamily.</text>
</comment>
<dbReference type="InterPro" id="IPR006638">
    <property type="entry name" value="Elp3/MiaA/NifB-like_rSAM"/>
</dbReference>
<dbReference type="InterPro" id="IPR038135">
    <property type="entry name" value="Methylthiotransferase_N_sf"/>
</dbReference>
<dbReference type="InterPro" id="IPR013848">
    <property type="entry name" value="Methylthiotransferase_N"/>
</dbReference>
<dbReference type="InterPro" id="IPR002792">
    <property type="entry name" value="TRAM_dom"/>
</dbReference>
<evidence type="ECO:0000259" key="10">
    <source>
        <dbReference type="PROSITE" id="PS51449"/>
    </source>
</evidence>
<gene>
    <name evidence="8" type="primary">rimO</name>
    <name evidence="12" type="ORF">GA0070617_1881</name>
</gene>
<keyword evidence="12" id="KW-0689">Ribosomal protein</keyword>
<reference evidence="12 13" key="1">
    <citation type="submission" date="2016-06" db="EMBL/GenBank/DDBJ databases">
        <authorList>
            <person name="Kjaerup R.B."/>
            <person name="Dalgaard T.S."/>
            <person name="Juul-Madsen H.R."/>
        </authorList>
    </citation>
    <scope>NUCLEOTIDE SEQUENCE [LARGE SCALE GENOMIC DNA]</scope>
    <source>
        <strain evidence="12 13">DSM 45577</strain>
    </source>
</reference>
<dbReference type="Gene3D" id="3.40.50.12160">
    <property type="entry name" value="Methylthiotransferase, N-terminal domain"/>
    <property type="match status" value="1"/>
</dbReference>
<dbReference type="PROSITE" id="PS51449">
    <property type="entry name" value="MTTASE_N"/>
    <property type="match status" value="1"/>
</dbReference>
<evidence type="ECO:0000313" key="13">
    <source>
        <dbReference type="Proteomes" id="UP000198937"/>
    </source>
</evidence>
<dbReference type="PROSITE" id="PS01278">
    <property type="entry name" value="MTTASE_RADICAL"/>
    <property type="match status" value="1"/>
</dbReference>
<proteinExistence type="inferred from homology"/>
<evidence type="ECO:0000256" key="5">
    <source>
        <dbReference type="ARBA" id="ARBA00022723"/>
    </source>
</evidence>
<comment type="catalytic activity">
    <reaction evidence="8">
        <text>L-aspartate(89)-[ribosomal protein uS12]-hydrogen + (sulfur carrier)-SH + AH2 + 2 S-adenosyl-L-methionine = 3-methylsulfanyl-L-aspartate(89)-[ribosomal protein uS12]-hydrogen + (sulfur carrier)-H + 5'-deoxyadenosine + L-methionine + A + S-adenosyl-L-homocysteine + 2 H(+)</text>
        <dbReference type="Rhea" id="RHEA:37087"/>
        <dbReference type="Rhea" id="RHEA-COMP:10460"/>
        <dbReference type="Rhea" id="RHEA-COMP:10461"/>
        <dbReference type="Rhea" id="RHEA-COMP:14737"/>
        <dbReference type="Rhea" id="RHEA-COMP:14739"/>
        <dbReference type="ChEBI" id="CHEBI:13193"/>
        <dbReference type="ChEBI" id="CHEBI:15378"/>
        <dbReference type="ChEBI" id="CHEBI:17319"/>
        <dbReference type="ChEBI" id="CHEBI:17499"/>
        <dbReference type="ChEBI" id="CHEBI:29917"/>
        <dbReference type="ChEBI" id="CHEBI:29961"/>
        <dbReference type="ChEBI" id="CHEBI:57844"/>
        <dbReference type="ChEBI" id="CHEBI:57856"/>
        <dbReference type="ChEBI" id="CHEBI:59789"/>
        <dbReference type="ChEBI" id="CHEBI:64428"/>
        <dbReference type="ChEBI" id="CHEBI:73599"/>
        <dbReference type="EC" id="2.8.4.4"/>
    </reaction>
</comment>
<dbReference type="Gene3D" id="2.40.50.140">
    <property type="entry name" value="Nucleic acid-binding proteins"/>
    <property type="match status" value="1"/>
</dbReference>
<keyword evidence="2 8" id="KW-0963">Cytoplasm</keyword>
<feature type="binding site" evidence="8">
    <location>
        <position position="114"/>
    </location>
    <ligand>
        <name>[4Fe-4S] cluster</name>
        <dbReference type="ChEBI" id="CHEBI:49883"/>
        <label>1</label>
    </ligand>
</feature>
<feature type="domain" description="Radical SAM core" evidence="11">
    <location>
        <begin position="239"/>
        <end position="470"/>
    </location>
</feature>
<evidence type="ECO:0000256" key="4">
    <source>
        <dbReference type="ARBA" id="ARBA00022691"/>
    </source>
</evidence>
<dbReference type="CDD" id="cd01335">
    <property type="entry name" value="Radical_SAM"/>
    <property type="match status" value="1"/>
</dbReference>
<dbReference type="Gene3D" id="3.80.30.20">
    <property type="entry name" value="tm_1862 like domain"/>
    <property type="match status" value="1"/>
</dbReference>
<feature type="region of interest" description="Disordered" evidence="9">
    <location>
        <begin position="205"/>
        <end position="226"/>
    </location>
</feature>
<keyword evidence="5 8" id="KW-0479">Metal-binding</keyword>
<dbReference type="GO" id="GO:0005840">
    <property type="term" value="C:ribosome"/>
    <property type="evidence" value="ECO:0007669"/>
    <property type="project" value="UniProtKB-KW"/>
</dbReference>
<feature type="binding site" evidence="8">
    <location>
        <position position="143"/>
    </location>
    <ligand>
        <name>[4Fe-4S] cluster</name>
        <dbReference type="ChEBI" id="CHEBI:49883"/>
        <label>1</label>
    </ligand>
</feature>
<dbReference type="GO" id="GO:0035599">
    <property type="term" value="F:aspartic acid methylthiotransferase activity"/>
    <property type="evidence" value="ECO:0007669"/>
    <property type="project" value="TreeGrafter"/>
</dbReference>
<comment type="subcellular location">
    <subcellularLocation>
        <location evidence="8">Cytoplasm</location>
    </subcellularLocation>
</comment>
<evidence type="ECO:0000313" key="12">
    <source>
        <dbReference type="EMBL" id="SCL51768.1"/>
    </source>
</evidence>
<dbReference type="InterPro" id="IPR007197">
    <property type="entry name" value="rSAM"/>
</dbReference>
<keyword evidence="4 8" id="KW-0949">S-adenosyl-L-methionine</keyword>
<dbReference type="InterPro" id="IPR012340">
    <property type="entry name" value="NA-bd_OB-fold"/>
</dbReference>
<evidence type="ECO:0000256" key="8">
    <source>
        <dbReference type="HAMAP-Rule" id="MF_01865"/>
    </source>
</evidence>
<comment type="cofactor">
    <cofactor evidence="8">
        <name>[4Fe-4S] cluster</name>
        <dbReference type="ChEBI" id="CHEBI:49883"/>
    </cofactor>
    <text evidence="8">Binds 2 [4Fe-4S] clusters. One cluster is coordinated with 3 cysteines and an exchangeable S-adenosyl-L-methionine.</text>
</comment>
<evidence type="ECO:0000256" key="9">
    <source>
        <dbReference type="SAM" id="MobiDB-lite"/>
    </source>
</evidence>
<dbReference type="HAMAP" id="MF_01865">
    <property type="entry name" value="MTTase_RimO"/>
    <property type="match status" value="1"/>
</dbReference>
<dbReference type="GO" id="GO:0035600">
    <property type="term" value="P:tRNA methylthiolation"/>
    <property type="evidence" value="ECO:0007669"/>
    <property type="project" value="UniProtKB-ARBA"/>
</dbReference>
<evidence type="ECO:0000256" key="6">
    <source>
        <dbReference type="ARBA" id="ARBA00023004"/>
    </source>
</evidence>
<dbReference type="InterPro" id="IPR023404">
    <property type="entry name" value="rSAM_horseshoe"/>
</dbReference>
<evidence type="ECO:0000256" key="3">
    <source>
        <dbReference type="ARBA" id="ARBA00022679"/>
    </source>
</evidence>
<evidence type="ECO:0000256" key="7">
    <source>
        <dbReference type="ARBA" id="ARBA00023014"/>
    </source>
</evidence>
<dbReference type="SFLD" id="SFLDS00029">
    <property type="entry name" value="Radical_SAM"/>
    <property type="match status" value="1"/>
</dbReference>
<dbReference type="Pfam" id="PF04055">
    <property type="entry name" value="Radical_SAM"/>
    <property type="match status" value="1"/>
</dbReference>
<dbReference type="Pfam" id="PF00919">
    <property type="entry name" value="UPF0004"/>
    <property type="match status" value="1"/>
</dbReference>
<dbReference type="PROSITE" id="PS51918">
    <property type="entry name" value="RADICAL_SAM"/>
    <property type="match status" value="1"/>
</dbReference>
<dbReference type="GO" id="GO:0103039">
    <property type="term" value="F:protein methylthiotransferase activity"/>
    <property type="evidence" value="ECO:0007669"/>
    <property type="project" value="UniProtKB-EC"/>
</dbReference>
<name>A0A1C6UCS9_9ACTN</name>
<sequence>MSCRASFHAGRLGLTGYAHDSSGVATAYRATVATIAPPVCGRRCRARYPRIVSATSPATPDDHATPDGRRVALLTLGCARNEVDSEELAARLHADGWQVTTDGEGADVVVVNTCGFVEKAKQDSIQTLLAAADTGAKVVAAGCMAERYGRELAASLPEAQAVLSFDDYPQIGARLDAVVAGTAIDAHTPRDRRELLPLTPVSRRDSAVSLPGHGTPTRATMETDEHTPAHLRQVLRRRLDTGPVASLKLASGCDRRCTFCAIPAFRGAFVSRTPDELLAEAEWLAKTGVRELVLVSENSTSYGKDLGDPRALEKLLPQLAAVDGIVRVRASYLQPAETRPGLVEAIATTAGVAPYFDLSFQHSSEPVLRRMRRFGSTDRFLELLAGARTLAPQAGARSNFIVGFPGETRADVAELVRFLTEARLDAIGVFDYSDEDGTEAAGLPGKVSAATIKRRYDRLAALADELCSQRAEERLGTSVEVLVDSVTDGVVEGRAAHQAPEVDGSTTLVAPVDGGVDLVALRPGDLVRATVTGTEGVDLVAVPDEMISAAPGAVR</sequence>
<dbReference type="SFLD" id="SFLDG01082">
    <property type="entry name" value="B12-binding_domain_containing"/>
    <property type="match status" value="1"/>
</dbReference>
<dbReference type="GO" id="GO:0051539">
    <property type="term" value="F:4 iron, 4 sulfur cluster binding"/>
    <property type="evidence" value="ECO:0007669"/>
    <property type="project" value="UniProtKB-UniRule"/>
</dbReference>
<feature type="binding site" evidence="8">
    <location>
        <position position="253"/>
    </location>
    <ligand>
        <name>[4Fe-4S] cluster</name>
        <dbReference type="ChEBI" id="CHEBI:49883"/>
        <label>2</label>
        <note>4Fe-4S-S-AdoMet</note>
    </ligand>
</feature>